<accession>A0A117NGK6</accession>
<comment type="caution">
    <text evidence="1">The sequence shown here is derived from an EMBL/GenBank/DDBJ whole genome shotgun (WGS) entry which is preliminary data.</text>
</comment>
<geneLocation type="mitochondrion" evidence="1"/>
<organism evidence="1">
    <name type="scientific">Picea glauca</name>
    <name type="common">White spruce</name>
    <name type="synonym">Pinus glauca</name>
    <dbReference type="NCBI Taxonomy" id="3330"/>
    <lineage>
        <taxon>Eukaryota</taxon>
        <taxon>Viridiplantae</taxon>
        <taxon>Streptophyta</taxon>
        <taxon>Embryophyta</taxon>
        <taxon>Tracheophyta</taxon>
        <taxon>Spermatophyta</taxon>
        <taxon>Pinopsida</taxon>
        <taxon>Pinidae</taxon>
        <taxon>Conifers I</taxon>
        <taxon>Pinales</taxon>
        <taxon>Pinaceae</taxon>
        <taxon>Picea</taxon>
    </lineage>
</organism>
<reference evidence="1" key="1">
    <citation type="journal article" date="2015" name="Genome Biol. Evol.">
        <title>Organellar Genomes of White Spruce (Picea glauca): Assembly and Annotation.</title>
        <authorList>
            <person name="Jackman S.D."/>
            <person name="Warren R.L."/>
            <person name="Gibb E.A."/>
            <person name="Vandervalk B.P."/>
            <person name="Mohamadi H."/>
            <person name="Chu J."/>
            <person name="Raymond A."/>
            <person name="Pleasance S."/>
            <person name="Coope R."/>
            <person name="Wildung M.R."/>
            <person name="Ritland C.E."/>
            <person name="Bousquet J."/>
            <person name="Jones S.J."/>
            <person name="Bohlmann J."/>
            <person name="Birol I."/>
        </authorList>
    </citation>
    <scope>NUCLEOTIDE SEQUENCE [LARGE SCALE GENOMIC DNA]</scope>
    <source>
        <tissue evidence="1">Flushing bud</tissue>
    </source>
</reference>
<dbReference type="EMBL" id="LKAM01000008">
    <property type="protein sequence ID" value="KUM46955.1"/>
    <property type="molecule type" value="Genomic_DNA"/>
</dbReference>
<keyword evidence="1" id="KW-0496">Mitochondrion</keyword>
<name>A0A117NGK6_PICGL</name>
<gene>
    <name evidence="1" type="ORF">ABT39_MTgene5959</name>
</gene>
<proteinExistence type="predicted"/>
<dbReference type="AlphaFoldDB" id="A0A117NGK6"/>
<evidence type="ECO:0000313" key="1">
    <source>
        <dbReference type="EMBL" id="KUM46955.1"/>
    </source>
</evidence>
<protein>
    <submittedName>
        <fullName evidence="1">Uncharacterized protein</fullName>
    </submittedName>
</protein>
<sequence length="34" mass="3723">MLGLLGLGTDLLLIELGKEQLRLLAKELPLYLTA</sequence>